<gene>
    <name evidence="1" type="ORF">MNB_SUP05-SYMBIONT-4-399</name>
</gene>
<evidence type="ECO:0000313" key="1">
    <source>
        <dbReference type="EMBL" id="SFV85826.1"/>
    </source>
</evidence>
<accession>A0A1W1DW20</accession>
<proteinExistence type="predicted"/>
<dbReference type="EMBL" id="FPHY01000050">
    <property type="protein sequence ID" value="SFV85826.1"/>
    <property type="molecule type" value="Genomic_DNA"/>
</dbReference>
<name>A0A1W1DW20_9ZZZZ</name>
<organism evidence="1">
    <name type="scientific">hydrothermal vent metagenome</name>
    <dbReference type="NCBI Taxonomy" id="652676"/>
    <lineage>
        <taxon>unclassified sequences</taxon>
        <taxon>metagenomes</taxon>
        <taxon>ecological metagenomes</taxon>
    </lineage>
</organism>
<dbReference type="AlphaFoldDB" id="A0A1W1DW20"/>
<sequence length="93" mass="10735">MIEKSIRIDEEYGATFDKFVANSKGAIKVVDVNLEYDPYFYERKKSIEETVRQVDSGEMAMLDFNKSMDEIILDLSKNISEDSQYNLAPLKGR</sequence>
<protein>
    <submittedName>
        <fullName evidence="1">Uncharacterized protein</fullName>
    </submittedName>
</protein>
<reference evidence="1" key="1">
    <citation type="submission" date="2016-10" db="EMBL/GenBank/DDBJ databases">
        <authorList>
            <person name="de Groot N.N."/>
        </authorList>
    </citation>
    <scope>NUCLEOTIDE SEQUENCE</scope>
</reference>